<accession>M3D106</accession>
<dbReference type="HOGENOM" id="CLU_083110_0_0_1"/>
<gene>
    <name evidence="1" type="ORF">SEPMUDRAFT_48127</name>
</gene>
<keyword evidence="2" id="KW-1185">Reference proteome</keyword>
<dbReference type="Proteomes" id="UP000016931">
    <property type="component" value="Unassembled WGS sequence"/>
</dbReference>
<dbReference type="RefSeq" id="XP_016759274.1">
    <property type="nucleotide sequence ID" value="XM_016909055.1"/>
</dbReference>
<proteinExistence type="predicted"/>
<reference evidence="1 2" key="1">
    <citation type="journal article" date="2012" name="PLoS Pathog.">
        <title>Diverse lifestyles and strategies of plant pathogenesis encoded in the genomes of eighteen Dothideomycetes fungi.</title>
        <authorList>
            <person name="Ohm R.A."/>
            <person name="Feau N."/>
            <person name="Henrissat B."/>
            <person name="Schoch C.L."/>
            <person name="Horwitz B.A."/>
            <person name="Barry K.W."/>
            <person name="Condon B.J."/>
            <person name="Copeland A.C."/>
            <person name="Dhillon B."/>
            <person name="Glaser F."/>
            <person name="Hesse C.N."/>
            <person name="Kosti I."/>
            <person name="LaButti K."/>
            <person name="Lindquist E.A."/>
            <person name="Lucas S."/>
            <person name="Salamov A.A."/>
            <person name="Bradshaw R.E."/>
            <person name="Ciuffetti L."/>
            <person name="Hamelin R.C."/>
            <person name="Kema G.H.J."/>
            <person name="Lawrence C."/>
            <person name="Scott J.A."/>
            <person name="Spatafora J.W."/>
            <person name="Turgeon B.G."/>
            <person name="de Wit P.J.G.M."/>
            <person name="Zhong S."/>
            <person name="Goodwin S.B."/>
            <person name="Grigoriev I.V."/>
        </authorList>
    </citation>
    <scope>NUCLEOTIDE SEQUENCE [LARGE SCALE GENOMIC DNA]</scope>
    <source>
        <strain evidence="1 2">SO2202</strain>
    </source>
</reference>
<name>M3D106_SPHMS</name>
<dbReference type="AlphaFoldDB" id="M3D106"/>
<dbReference type="GeneID" id="27906192"/>
<dbReference type="OrthoDB" id="5331170at2759"/>
<sequence length="227" mass="26372">MAHRFHNEPLAENYQQAAYNGFPFLPEFGHRRTAPREEPFIHHRANGIAGQGPGWYQGGHKFSKGSFRSKKYWVRPIDGARHGALGRLKDALTGEGPDVFVVANGDRRTFMRDVPSRNHWSGWDKTGLRWVGDANWRGASEDMDWYPKTNYHAPWARREKDQVYNFRTREYDDLKGSNRLGFWSDAHYSQGQRGKYSIPTAWRMWDGKWHTTVDPSAGRWPGGRPLR</sequence>
<dbReference type="eggNOG" id="ENOG502SZI9">
    <property type="taxonomic scope" value="Eukaryota"/>
</dbReference>
<dbReference type="OMA" id="SKAFIWP"/>
<protein>
    <submittedName>
        <fullName evidence="1">Uncharacterized protein</fullName>
    </submittedName>
</protein>
<organism evidence="1 2">
    <name type="scientific">Sphaerulina musiva (strain SO2202)</name>
    <name type="common">Poplar stem canker fungus</name>
    <name type="synonym">Septoria musiva</name>
    <dbReference type="NCBI Taxonomy" id="692275"/>
    <lineage>
        <taxon>Eukaryota</taxon>
        <taxon>Fungi</taxon>
        <taxon>Dikarya</taxon>
        <taxon>Ascomycota</taxon>
        <taxon>Pezizomycotina</taxon>
        <taxon>Dothideomycetes</taxon>
        <taxon>Dothideomycetidae</taxon>
        <taxon>Mycosphaerellales</taxon>
        <taxon>Mycosphaerellaceae</taxon>
        <taxon>Sphaerulina</taxon>
    </lineage>
</organism>
<dbReference type="EMBL" id="KB456266">
    <property type="protein sequence ID" value="EMF11153.1"/>
    <property type="molecule type" value="Genomic_DNA"/>
</dbReference>
<evidence type="ECO:0000313" key="2">
    <source>
        <dbReference type="Proteomes" id="UP000016931"/>
    </source>
</evidence>
<evidence type="ECO:0000313" key="1">
    <source>
        <dbReference type="EMBL" id="EMF11153.1"/>
    </source>
</evidence>